<dbReference type="Proteomes" id="UP001212411">
    <property type="component" value="Chromosome 3"/>
</dbReference>
<proteinExistence type="inferred from homology"/>
<dbReference type="GO" id="GO:0006357">
    <property type="term" value="P:regulation of transcription by RNA polymerase II"/>
    <property type="evidence" value="ECO:0007669"/>
    <property type="project" value="InterPro"/>
</dbReference>
<protein>
    <recommendedName>
        <fullName evidence="7">Enhancer of polycomb-like protein</fullName>
    </recommendedName>
</protein>
<evidence type="ECO:0000256" key="5">
    <source>
        <dbReference type="ARBA" id="ARBA00023242"/>
    </source>
</evidence>
<dbReference type="GO" id="GO:0005634">
    <property type="term" value="C:nucleus"/>
    <property type="evidence" value="ECO:0007669"/>
    <property type="project" value="UniProtKB-SubCell"/>
</dbReference>
<evidence type="ECO:0000256" key="2">
    <source>
        <dbReference type="ARBA" id="ARBA00008035"/>
    </source>
</evidence>
<evidence type="ECO:0000256" key="4">
    <source>
        <dbReference type="ARBA" id="ARBA00023163"/>
    </source>
</evidence>
<dbReference type="RefSeq" id="XP_056039692.1">
    <property type="nucleotide sequence ID" value="XM_056183751.1"/>
</dbReference>
<keyword evidence="4 7" id="KW-0804">Transcription</keyword>
<feature type="compositionally biased region" description="Low complexity" evidence="8">
    <location>
        <begin position="431"/>
        <end position="446"/>
    </location>
</feature>
<dbReference type="GeneID" id="80878440"/>
<evidence type="ECO:0000259" key="9">
    <source>
        <dbReference type="Pfam" id="PF10513"/>
    </source>
</evidence>
<comment type="similarity">
    <text evidence="2 7">Belongs to the enhancer of polycomb family.</text>
</comment>
<comment type="function">
    <text evidence="6">Component of the NuA4 histone acetyltransferase complex which is involved in transcriptional activation of selected genes principally by acetylation of nucleosomal histone H4 and H2A. The NuA4 complex is also involved in DNA repair. Involved in gene silencing by neighboring heterochromatin, blockage of the silencing spreading along the chromosome, and required for cell cycle progression through G2/M.</text>
</comment>
<dbReference type="KEGG" id="som:SOMG_04976"/>
<sequence>MSSVAKNARAYRQRKVGIKTVMPICLEKDIPDFDEEVSQQRTVPQVETGVEKEEEEEKHLKQVINAAHEAIIRGETKKVVIPTRETRSIGVVDKYYKRDFLCPKTSLRFSLTVEECISPVYCMDEQDQTFFDELKVSQASLAKYSETDFEWVIQILEDEIDEKQPFLNMDTSQILSASELLPAFEERDLVKLKALASHVYPYWRERRIRSEGKCILHTAQIGDDKDDDDPYVCFRRREVRQARKTRRSDTQSMDRLRKLRLNMETSYQLLDQVWNREKLKLHGIQQDFSIFQHRCLVKRLKRSLNIKDSDEDLINPKRKPVEPKPVAPIASPSPAPPARPAAHPPAYRPAAPRTLEVKPLLMLDDMIASQITQFQVRLRERLNKKEQADRNWVDVFENPSTVIPVEYPDSFYRNIHSQTFEGSLHSFNPSNNAALSSTPSSPSSAAGPTCSRPASLASNSFFARPGSISVNDPLQQYSHLVSARNPLCVRQRRGRGGRVMIDRTRALPIHKQRLPSNRFEDRWFFDIPFDPDDTVILDDDSDASISFRANLLAEHSIA</sequence>
<evidence type="ECO:0000256" key="7">
    <source>
        <dbReference type="RuleBase" id="RU361124"/>
    </source>
</evidence>
<accession>A0AAE9WFP9</accession>
<organism evidence="10 11">
    <name type="scientific">Schizosaccharomyces osmophilus</name>
    <dbReference type="NCBI Taxonomy" id="2545709"/>
    <lineage>
        <taxon>Eukaryota</taxon>
        <taxon>Fungi</taxon>
        <taxon>Dikarya</taxon>
        <taxon>Ascomycota</taxon>
        <taxon>Taphrinomycotina</taxon>
        <taxon>Schizosaccharomycetes</taxon>
        <taxon>Schizosaccharomycetales</taxon>
        <taxon>Schizosaccharomycetaceae</taxon>
        <taxon>Schizosaccharomyces</taxon>
    </lineage>
</organism>
<comment type="subcellular location">
    <subcellularLocation>
        <location evidence="1 7">Nucleus</location>
    </subcellularLocation>
</comment>
<dbReference type="InterPro" id="IPR019542">
    <property type="entry name" value="Enhancer_polycomb-like_N"/>
</dbReference>
<gene>
    <name evidence="10" type="primary">epl1</name>
    <name evidence="10" type="ORF">SOMG_04976</name>
</gene>
<keyword evidence="11" id="KW-1185">Reference proteome</keyword>
<evidence type="ECO:0000313" key="10">
    <source>
        <dbReference type="EMBL" id="WBW75449.1"/>
    </source>
</evidence>
<keyword evidence="5 7" id="KW-0539">Nucleus</keyword>
<dbReference type="PANTHER" id="PTHR14898">
    <property type="entry name" value="ENHANCER OF POLYCOMB"/>
    <property type="match status" value="1"/>
</dbReference>
<feature type="compositionally biased region" description="Pro residues" evidence="8">
    <location>
        <begin position="323"/>
        <end position="347"/>
    </location>
</feature>
<evidence type="ECO:0000256" key="6">
    <source>
        <dbReference type="ARBA" id="ARBA00025513"/>
    </source>
</evidence>
<feature type="region of interest" description="Disordered" evidence="8">
    <location>
        <begin position="431"/>
        <end position="451"/>
    </location>
</feature>
<feature type="region of interest" description="Disordered" evidence="8">
    <location>
        <begin position="311"/>
        <end position="349"/>
    </location>
</feature>
<evidence type="ECO:0000313" key="11">
    <source>
        <dbReference type="Proteomes" id="UP001212411"/>
    </source>
</evidence>
<dbReference type="AlphaFoldDB" id="A0AAE9WFP9"/>
<dbReference type="EMBL" id="CP115613">
    <property type="protein sequence ID" value="WBW75449.1"/>
    <property type="molecule type" value="Genomic_DNA"/>
</dbReference>
<feature type="domain" description="Enhancer of polycomb-like N-terminal" evidence="9">
    <location>
        <begin position="12"/>
        <end position="159"/>
    </location>
</feature>
<evidence type="ECO:0000256" key="1">
    <source>
        <dbReference type="ARBA" id="ARBA00004123"/>
    </source>
</evidence>
<dbReference type="Pfam" id="PF10513">
    <property type="entry name" value="EPL1"/>
    <property type="match status" value="1"/>
</dbReference>
<name>A0AAE9WFP9_9SCHI</name>
<dbReference type="GO" id="GO:0035267">
    <property type="term" value="C:NuA4 histone acetyltransferase complex"/>
    <property type="evidence" value="ECO:0007669"/>
    <property type="project" value="InterPro"/>
</dbReference>
<evidence type="ECO:0000256" key="3">
    <source>
        <dbReference type="ARBA" id="ARBA00023015"/>
    </source>
</evidence>
<reference evidence="10 11" key="1">
    <citation type="journal article" date="2023" name="G3 (Bethesda)">
        <title>A high-quality reference genome for the fission yeast Schizosaccharomyces osmophilus.</title>
        <authorList>
            <person name="Jia G.S."/>
            <person name="Zhang W.C."/>
            <person name="Liang Y."/>
            <person name="Liu X.H."/>
            <person name="Rhind N."/>
            <person name="Pidoux A."/>
            <person name="Brysch-Herzberg M."/>
            <person name="Du L.L."/>
        </authorList>
    </citation>
    <scope>NUCLEOTIDE SEQUENCE [LARGE SCALE GENOMIC DNA]</scope>
    <source>
        <strain evidence="10 11">CBS 15793</strain>
    </source>
</reference>
<evidence type="ECO:0000256" key="8">
    <source>
        <dbReference type="SAM" id="MobiDB-lite"/>
    </source>
</evidence>
<dbReference type="InterPro" id="IPR024943">
    <property type="entry name" value="Enhancer_polycomb"/>
</dbReference>
<keyword evidence="3 7" id="KW-0805">Transcription regulation</keyword>